<dbReference type="OrthoDB" id="368799at2"/>
<evidence type="ECO:0000256" key="8">
    <source>
        <dbReference type="PROSITE-ProRule" id="PRU00169"/>
    </source>
</evidence>
<feature type="DNA-binding region" description="OmpR/PhoB-type" evidence="9">
    <location>
        <begin position="133"/>
        <end position="228"/>
    </location>
</feature>
<keyword evidence="2" id="KW-0963">Cytoplasm</keyword>
<gene>
    <name evidence="12" type="ORF">F8A88_06720</name>
</gene>
<keyword evidence="7" id="KW-0804">Transcription</keyword>
<dbReference type="PROSITE" id="PS51755">
    <property type="entry name" value="OMPR_PHOB"/>
    <property type="match status" value="1"/>
</dbReference>
<dbReference type="InterPro" id="IPR001789">
    <property type="entry name" value="Sig_transdc_resp-reg_receiver"/>
</dbReference>
<protein>
    <submittedName>
        <fullName evidence="12">Response regulator transcription factor</fullName>
    </submittedName>
</protein>
<evidence type="ECO:0000256" key="1">
    <source>
        <dbReference type="ARBA" id="ARBA00004496"/>
    </source>
</evidence>
<evidence type="ECO:0000256" key="7">
    <source>
        <dbReference type="ARBA" id="ARBA00023163"/>
    </source>
</evidence>
<dbReference type="Proteomes" id="UP000438699">
    <property type="component" value="Unassembled WGS sequence"/>
</dbReference>
<dbReference type="Pfam" id="PF00072">
    <property type="entry name" value="Response_reg"/>
    <property type="match status" value="1"/>
</dbReference>
<dbReference type="Pfam" id="PF00486">
    <property type="entry name" value="Trans_reg_C"/>
    <property type="match status" value="1"/>
</dbReference>
<evidence type="ECO:0000256" key="3">
    <source>
        <dbReference type="ARBA" id="ARBA00022553"/>
    </source>
</evidence>
<dbReference type="EMBL" id="WAIE01000002">
    <property type="protein sequence ID" value="KAB1442153.1"/>
    <property type="molecule type" value="Genomic_DNA"/>
</dbReference>
<dbReference type="InterPro" id="IPR039420">
    <property type="entry name" value="WalR-like"/>
</dbReference>
<evidence type="ECO:0000256" key="2">
    <source>
        <dbReference type="ARBA" id="ARBA00022490"/>
    </source>
</evidence>
<evidence type="ECO:0000256" key="5">
    <source>
        <dbReference type="ARBA" id="ARBA00023015"/>
    </source>
</evidence>
<evidence type="ECO:0000256" key="6">
    <source>
        <dbReference type="ARBA" id="ARBA00023125"/>
    </source>
</evidence>
<accession>A0A6N6N2Y3</accession>
<evidence type="ECO:0000256" key="9">
    <source>
        <dbReference type="PROSITE-ProRule" id="PRU01091"/>
    </source>
</evidence>
<dbReference type="SUPFAM" id="SSF46894">
    <property type="entry name" value="C-terminal effector domain of the bipartite response regulators"/>
    <property type="match status" value="1"/>
</dbReference>
<dbReference type="GO" id="GO:0032993">
    <property type="term" value="C:protein-DNA complex"/>
    <property type="evidence" value="ECO:0007669"/>
    <property type="project" value="TreeGrafter"/>
</dbReference>
<proteinExistence type="predicted"/>
<dbReference type="Gene3D" id="3.40.50.2300">
    <property type="match status" value="1"/>
</dbReference>
<keyword evidence="6 9" id="KW-0238">DNA-binding</keyword>
<dbReference type="FunFam" id="3.40.50.2300:FF:000001">
    <property type="entry name" value="DNA-binding response regulator PhoB"/>
    <property type="match status" value="1"/>
</dbReference>
<evidence type="ECO:0000259" key="10">
    <source>
        <dbReference type="PROSITE" id="PS50110"/>
    </source>
</evidence>
<dbReference type="SMART" id="SM00862">
    <property type="entry name" value="Trans_reg_C"/>
    <property type="match status" value="1"/>
</dbReference>
<dbReference type="PANTHER" id="PTHR48111">
    <property type="entry name" value="REGULATOR OF RPOS"/>
    <property type="match status" value="1"/>
</dbReference>
<dbReference type="GO" id="GO:0000156">
    <property type="term" value="F:phosphorelay response regulator activity"/>
    <property type="evidence" value="ECO:0007669"/>
    <property type="project" value="TreeGrafter"/>
</dbReference>
<feature type="domain" description="OmpR/PhoB-type" evidence="11">
    <location>
        <begin position="133"/>
        <end position="228"/>
    </location>
</feature>
<evidence type="ECO:0000313" key="12">
    <source>
        <dbReference type="EMBL" id="KAB1442153.1"/>
    </source>
</evidence>
<dbReference type="PANTHER" id="PTHR48111:SF39">
    <property type="entry name" value="TRANSCRIPTIONAL REGULATORY PROTEIN CPXR"/>
    <property type="match status" value="1"/>
</dbReference>
<keyword evidence="5" id="KW-0805">Transcription regulation</keyword>
<dbReference type="Gene3D" id="1.10.10.10">
    <property type="entry name" value="Winged helix-like DNA-binding domain superfamily/Winged helix DNA-binding domain"/>
    <property type="match status" value="1"/>
</dbReference>
<dbReference type="SMART" id="SM00448">
    <property type="entry name" value="REC"/>
    <property type="match status" value="1"/>
</dbReference>
<dbReference type="PROSITE" id="PS50110">
    <property type="entry name" value="RESPONSE_REGULATORY"/>
    <property type="match status" value="1"/>
</dbReference>
<keyword evidence="13" id="KW-1185">Reference proteome</keyword>
<organism evidence="12 13">
    <name type="scientific">Pseudodesulfovibrio senegalensis</name>
    <dbReference type="NCBI Taxonomy" id="1721087"/>
    <lineage>
        <taxon>Bacteria</taxon>
        <taxon>Pseudomonadati</taxon>
        <taxon>Thermodesulfobacteriota</taxon>
        <taxon>Desulfovibrionia</taxon>
        <taxon>Desulfovibrionales</taxon>
        <taxon>Desulfovibrionaceae</taxon>
    </lineage>
</organism>
<name>A0A6N6N2Y3_9BACT</name>
<dbReference type="InterPro" id="IPR001867">
    <property type="entry name" value="OmpR/PhoB-type_DNA-bd"/>
</dbReference>
<evidence type="ECO:0000313" key="13">
    <source>
        <dbReference type="Proteomes" id="UP000438699"/>
    </source>
</evidence>
<comment type="caution">
    <text evidence="12">The sequence shown here is derived from an EMBL/GenBank/DDBJ whole genome shotgun (WGS) entry which is preliminary data.</text>
</comment>
<dbReference type="CDD" id="cd00383">
    <property type="entry name" value="trans_reg_C"/>
    <property type="match status" value="1"/>
</dbReference>
<feature type="modified residue" description="4-aspartylphosphate" evidence="8">
    <location>
        <position position="52"/>
    </location>
</feature>
<dbReference type="GO" id="GO:0006355">
    <property type="term" value="P:regulation of DNA-templated transcription"/>
    <property type="evidence" value="ECO:0007669"/>
    <property type="project" value="InterPro"/>
</dbReference>
<dbReference type="RefSeq" id="WP_151150375.1">
    <property type="nucleotide sequence ID" value="NZ_WAIE01000002.1"/>
</dbReference>
<sequence length="234" mass="25818">MNSILLIDDDPELGEMLSAYLDSEGYTLSTEYSAADGLERFHKDSYDLVILDIMLPDTSGFNVLGQIRAESMVPVIMLTGRGEEIDRVVGLEMGADDYVSKPFPLRELLARMRAVLRRFENSGAAMHVSETGKSRIVLNNLTIDMGARTAMLDGEEVHLTGAEFSILEQLGEGMGSVVEREALMEKALGKGADIDDYVLNVHMSNLRKKLGDSVRIKTIRGRGYLMVTSAETEH</sequence>
<keyword evidence="3 8" id="KW-0597">Phosphoprotein</keyword>
<feature type="domain" description="Response regulatory" evidence="10">
    <location>
        <begin position="3"/>
        <end position="116"/>
    </location>
</feature>
<evidence type="ECO:0000259" key="11">
    <source>
        <dbReference type="PROSITE" id="PS51755"/>
    </source>
</evidence>
<dbReference type="InterPro" id="IPR011006">
    <property type="entry name" value="CheY-like_superfamily"/>
</dbReference>
<dbReference type="Gene3D" id="6.10.250.690">
    <property type="match status" value="1"/>
</dbReference>
<dbReference type="InterPro" id="IPR016032">
    <property type="entry name" value="Sig_transdc_resp-reg_C-effctor"/>
</dbReference>
<dbReference type="AlphaFoldDB" id="A0A6N6N2Y3"/>
<dbReference type="SUPFAM" id="SSF52172">
    <property type="entry name" value="CheY-like"/>
    <property type="match status" value="1"/>
</dbReference>
<reference evidence="12 13" key="1">
    <citation type="journal article" date="2017" name="Int. J. Syst. Evol. Microbiol.">
        <title>Desulfovibrio senegalensis sp. nov., a mesophilic sulfate reducer isolated from marine sediment.</title>
        <authorList>
            <person name="Thioye A."/>
            <person name="Gam Z.B.A."/>
            <person name="Mbengue M."/>
            <person name="Cayol J.L."/>
            <person name="Joseph-Bartoli M."/>
            <person name="Toure-Kane C."/>
            <person name="Labat M."/>
        </authorList>
    </citation>
    <scope>NUCLEOTIDE SEQUENCE [LARGE SCALE GENOMIC DNA]</scope>
    <source>
        <strain evidence="12 13">DSM 101509</strain>
    </source>
</reference>
<dbReference type="InterPro" id="IPR036388">
    <property type="entry name" value="WH-like_DNA-bd_sf"/>
</dbReference>
<dbReference type="GO" id="GO:0005829">
    <property type="term" value="C:cytosol"/>
    <property type="evidence" value="ECO:0007669"/>
    <property type="project" value="TreeGrafter"/>
</dbReference>
<evidence type="ECO:0000256" key="4">
    <source>
        <dbReference type="ARBA" id="ARBA00023012"/>
    </source>
</evidence>
<keyword evidence="4" id="KW-0902">Two-component regulatory system</keyword>
<comment type="subcellular location">
    <subcellularLocation>
        <location evidence="1">Cytoplasm</location>
    </subcellularLocation>
</comment>
<dbReference type="GO" id="GO:0000976">
    <property type="term" value="F:transcription cis-regulatory region binding"/>
    <property type="evidence" value="ECO:0007669"/>
    <property type="project" value="TreeGrafter"/>
</dbReference>